<name>A0A6A4HAV0_9AGAR</name>
<dbReference type="InterPro" id="IPR032675">
    <property type="entry name" value="LRR_dom_sf"/>
</dbReference>
<dbReference type="AlphaFoldDB" id="A0A6A4HAV0"/>
<accession>A0A6A4HAV0</accession>
<keyword evidence="2" id="KW-1185">Reference proteome</keyword>
<gene>
    <name evidence="1" type="ORF">BT96DRAFT_923164</name>
</gene>
<evidence type="ECO:0000313" key="2">
    <source>
        <dbReference type="Proteomes" id="UP000799118"/>
    </source>
</evidence>
<dbReference type="Gene3D" id="3.80.10.10">
    <property type="entry name" value="Ribonuclease Inhibitor"/>
    <property type="match status" value="1"/>
</dbReference>
<dbReference type="OrthoDB" id="2269034at2759"/>
<proteinExistence type="predicted"/>
<protein>
    <submittedName>
        <fullName evidence="1">Uncharacterized protein</fullName>
    </submittedName>
</protein>
<organism evidence="1 2">
    <name type="scientific">Gymnopus androsaceus JB14</name>
    <dbReference type="NCBI Taxonomy" id="1447944"/>
    <lineage>
        <taxon>Eukaryota</taxon>
        <taxon>Fungi</taxon>
        <taxon>Dikarya</taxon>
        <taxon>Basidiomycota</taxon>
        <taxon>Agaricomycotina</taxon>
        <taxon>Agaricomycetes</taxon>
        <taxon>Agaricomycetidae</taxon>
        <taxon>Agaricales</taxon>
        <taxon>Marasmiineae</taxon>
        <taxon>Omphalotaceae</taxon>
        <taxon>Gymnopus</taxon>
    </lineage>
</organism>
<evidence type="ECO:0000313" key="1">
    <source>
        <dbReference type="EMBL" id="KAE9394916.1"/>
    </source>
</evidence>
<dbReference type="EMBL" id="ML769540">
    <property type="protein sequence ID" value="KAE9394916.1"/>
    <property type="molecule type" value="Genomic_DNA"/>
</dbReference>
<reference evidence="1" key="1">
    <citation type="journal article" date="2019" name="Environ. Microbiol.">
        <title>Fungal ecological strategies reflected in gene transcription - a case study of two litter decomposers.</title>
        <authorList>
            <person name="Barbi F."/>
            <person name="Kohler A."/>
            <person name="Barry K."/>
            <person name="Baskaran P."/>
            <person name="Daum C."/>
            <person name="Fauchery L."/>
            <person name="Ihrmark K."/>
            <person name="Kuo A."/>
            <person name="LaButti K."/>
            <person name="Lipzen A."/>
            <person name="Morin E."/>
            <person name="Grigoriev I.V."/>
            <person name="Henrissat B."/>
            <person name="Lindahl B."/>
            <person name="Martin F."/>
        </authorList>
    </citation>
    <scope>NUCLEOTIDE SEQUENCE</scope>
    <source>
        <strain evidence="1">JB14</strain>
    </source>
</reference>
<dbReference type="Proteomes" id="UP000799118">
    <property type="component" value="Unassembled WGS sequence"/>
</dbReference>
<dbReference type="SUPFAM" id="SSF52047">
    <property type="entry name" value="RNI-like"/>
    <property type="match status" value="1"/>
</dbReference>
<sequence>MSDAECASVSLKADSFCTGRQSACIRKSYEELLAKSRSNDVPKSTIERSQLRAHIEILRADGVKPLSKVLELEKSLLSPIRNLPPEIMSLVFQFIAGRYRVILQQSTSSPIDASDSIFPLTWACSWWREIIVSQPSFWTSLCIEAVSTDNFEATGSLLKECLRRAGNVLPLHFRLRLSNVELSAPGLRGVLDALAEAASRWKDLKVRLSHSGLLDQVQAETFPVLESLCLLADSQYDEHVSTPFIDCPQLHALTMTCLGLSDIIDLKHLTMLEICQYGGHFFAALLEKCPLLETFSVRYYSNPGSSDAPSTPFYHTHLRSLEARIQFDSVPSAWQSVYLPKLTHLEVGVDVDARADLRYAIMNRLDELKAMITRSECVLDRIVFAGDIPDDALRVFFDGIPVSSDTGTRFVRRTSSESS</sequence>